<reference evidence="1 2" key="1">
    <citation type="submission" date="2024-06" db="EMBL/GenBank/DDBJ databases">
        <authorList>
            <person name="Lee S.D."/>
        </authorList>
    </citation>
    <scope>NUCLEOTIDE SEQUENCE [LARGE SCALE GENOMIC DNA]</scope>
    <source>
        <strain evidence="1 2">N1-10</strain>
    </source>
</reference>
<sequence length="251" mass="26814">MTTGEPGDGPGDEPVERCLLVPLYVHPGADPAAWEATAAHAASVAWVVFNPASGPGSAPQPEFVEAAALLSTAGVPLLGYVDTDYGRRSHHEVVADIERYQDWYRIGGVFLDQAAAAPELLAHYRRLAVAARSLEAWQVVLNPGTHPDPGYTEFADVVVTFEGDAACHRRLLVPEWTMDFPERRFAHLVHGATPEDCAGIRESARRHRAGYCYATPGSGDNPWSVVMPELLLTAAPAASAAPVVRTGQGTA</sequence>
<dbReference type="RefSeq" id="WP_380568923.1">
    <property type="nucleotide sequence ID" value="NZ_JBEUKS010000022.1"/>
</dbReference>
<name>A0ABV6Y190_9ACTN</name>
<dbReference type="EMBL" id="JBEUKS010000022">
    <property type="protein sequence ID" value="MFC1444118.1"/>
    <property type="molecule type" value="Genomic_DNA"/>
</dbReference>
<dbReference type="PANTHER" id="PTHR35040:SF9">
    <property type="entry name" value="4-LIKE CELL SURFACE PROTEIN, PUTATIVE (AFU_ORTHOLOGUE AFUA_4G14080)-RELATED"/>
    <property type="match status" value="1"/>
</dbReference>
<evidence type="ECO:0000313" key="1">
    <source>
        <dbReference type="EMBL" id="MFC1444118.1"/>
    </source>
</evidence>
<gene>
    <name evidence="1" type="ORF">ABUW04_38380</name>
</gene>
<evidence type="ECO:0000313" key="2">
    <source>
        <dbReference type="Proteomes" id="UP001592581"/>
    </source>
</evidence>
<keyword evidence="2" id="KW-1185">Reference proteome</keyword>
<accession>A0ABV6Y190</accession>
<dbReference type="Proteomes" id="UP001592581">
    <property type="component" value="Unassembled WGS sequence"/>
</dbReference>
<organism evidence="1 2">
    <name type="scientific">Streptacidiphilus jeojiensis</name>
    <dbReference type="NCBI Taxonomy" id="3229225"/>
    <lineage>
        <taxon>Bacteria</taxon>
        <taxon>Bacillati</taxon>
        <taxon>Actinomycetota</taxon>
        <taxon>Actinomycetes</taxon>
        <taxon>Kitasatosporales</taxon>
        <taxon>Streptomycetaceae</taxon>
        <taxon>Streptacidiphilus</taxon>
    </lineage>
</organism>
<comment type="caution">
    <text evidence="1">The sequence shown here is derived from an EMBL/GenBank/DDBJ whole genome shotgun (WGS) entry which is preliminary data.</text>
</comment>
<dbReference type="InterPro" id="IPR021986">
    <property type="entry name" value="Spherulin4"/>
</dbReference>
<dbReference type="Pfam" id="PF12138">
    <property type="entry name" value="Spherulin4"/>
    <property type="match status" value="1"/>
</dbReference>
<proteinExistence type="predicted"/>
<dbReference type="PANTHER" id="PTHR35040">
    <property type="match status" value="1"/>
</dbReference>
<protein>
    <submittedName>
        <fullName evidence="1">Spherulation-specific family 4 protein</fullName>
    </submittedName>
</protein>